<dbReference type="InterPro" id="IPR050532">
    <property type="entry name" value="Globin-like_OT"/>
</dbReference>
<comment type="similarity">
    <text evidence="6">Belongs to the globin family.</text>
</comment>
<dbReference type="InterPro" id="IPR000971">
    <property type="entry name" value="Globin"/>
</dbReference>
<evidence type="ECO:0000256" key="3">
    <source>
        <dbReference type="ARBA" id="ARBA00022621"/>
    </source>
</evidence>
<sequence length="137" mass="14959">MTPEQKQLVQQSWEKVVPIADTAAELFYGRLFELDPSLKPLFSDDIAEQGRKLMTMIGVAVRGLDNLEALVPAVQNLGRGHVAYGVKDQHYETVGAALIWTLQQGLGEAFTPELQEAWVTVYTVLADTMKGAAAEAA</sequence>
<dbReference type="InterPro" id="IPR009050">
    <property type="entry name" value="Globin-like_sf"/>
</dbReference>
<keyword evidence="8" id="KW-0675">Receptor</keyword>
<dbReference type="PRINTS" id="PR00188">
    <property type="entry name" value="PLANTGLOBIN"/>
</dbReference>
<keyword evidence="9" id="KW-1185">Reference proteome</keyword>
<dbReference type="SUPFAM" id="SSF46458">
    <property type="entry name" value="Globin-like"/>
    <property type="match status" value="1"/>
</dbReference>
<dbReference type="EMBL" id="QDDL01000001">
    <property type="protein sequence ID" value="PVZ71969.1"/>
    <property type="molecule type" value="Genomic_DNA"/>
</dbReference>
<reference evidence="8 9" key="1">
    <citation type="submission" date="2018-04" db="EMBL/GenBank/DDBJ databases">
        <title>Thalassorhabdus spongiae gen. nov., sp. nov., isolated from a marine sponge in South-West Iceland.</title>
        <authorList>
            <person name="Knobloch S."/>
            <person name="Daussin A."/>
            <person name="Johannsson R."/>
            <person name="Marteinsson V.T."/>
        </authorList>
    </citation>
    <scope>NUCLEOTIDE SEQUENCE [LARGE SCALE GENOMIC DNA]</scope>
    <source>
        <strain evidence="8 9">Hp12</strain>
    </source>
</reference>
<dbReference type="GO" id="GO:0019825">
    <property type="term" value="F:oxygen binding"/>
    <property type="evidence" value="ECO:0007669"/>
    <property type="project" value="InterPro"/>
</dbReference>
<name>A0A2V1GZV5_9GAMM</name>
<keyword evidence="2 6" id="KW-0349">Heme</keyword>
<dbReference type="RefSeq" id="WP_116685557.1">
    <property type="nucleotide sequence ID" value="NZ_CAWNYD010000001.1"/>
</dbReference>
<proteinExistence type="inferred from homology"/>
<dbReference type="CDD" id="cd12131">
    <property type="entry name" value="HGbI-like"/>
    <property type="match status" value="1"/>
</dbReference>
<organism evidence="8 9">
    <name type="scientific">Pelagibaculum spongiae</name>
    <dbReference type="NCBI Taxonomy" id="2080658"/>
    <lineage>
        <taxon>Bacteria</taxon>
        <taxon>Pseudomonadati</taxon>
        <taxon>Pseudomonadota</taxon>
        <taxon>Gammaproteobacteria</taxon>
        <taxon>Oceanospirillales</taxon>
        <taxon>Pelagibaculum</taxon>
    </lineage>
</organism>
<dbReference type="InterPro" id="IPR012292">
    <property type="entry name" value="Globin/Proto"/>
</dbReference>
<protein>
    <submittedName>
        <fullName evidence="8">Hemin receptor</fullName>
    </submittedName>
</protein>
<evidence type="ECO:0000256" key="5">
    <source>
        <dbReference type="ARBA" id="ARBA00023004"/>
    </source>
</evidence>
<keyword evidence="4" id="KW-0479">Metal-binding</keyword>
<keyword evidence="1 6" id="KW-0813">Transport</keyword>
<evidence type="ECO:0000256" key="1">
    <source>
        <dbReference type="ARBA" id="ARBA00022448"/>
    </source>
</evidence>
<dbReference type="PANTHER" id="PTHR46458:SF1">
    <property type="entry name" value="GEO09476P1"/>
    <property type="match status" value="1"/>
</dbReference>
<evidence type="ECO:0000256" key="4">
    <source>
        <dbReference type="ARBA" id="ARBA00022723"/>
    </source>
</evidence>
<dbReference type="GO" id="GO:0005344">
    <property type="term" value="F:oxygen carrier activity"/>
    <property type="evidence" value="ECO:0007669"/>
    <property type="project" value="UniProtKB-KW"/>
</dbReference>
<dbReference type="Proteomes" id="UP000244906">
    <property type="component" value="Unassembled WGS sequence"/>
</dbReference>
<dbReference type="Pfam" id="PF00042">
    <property type="entry name" value="Globin"/>
    <property type="match status" value="1"/>
</dbReference>
<dbReference type="Gene3D" id="1.10.490.10">
    <property type="entry name" value="Globins"/>
    <property type="match status" value="1"/>
</dbReference>
<feature type="domain" description="Globin" evidence="7">
    <location>
        <begin position="1"/>
        <end position="134"/>
    </location>
</feature>
<evidence type="ECO:0000256" key="2">
    <source>
        <dbReference type="ARBA" id="ARBA00022617"/>
    </source>
</evidence>
<dbReference type="AlphaFoldDB" id="A0A2V1GZV5"/>
<dbReference type="PANTHER" id="PTHR46458">
    <property type="entry name" value="BLR2807 PROTEIN"/>
    <property type="match status" value="1"/>
</dbReference>
<evidence type="ECO:0000259" key="7">
    <source>
        <dbReference type="PROSITE" id="PS01033"/>
    </source>
</evidence>
<evidence type="ECO:0000256" key="6">
    <source>
        <dbReference type="RuleBase" id="RU000356"/>
    </source>
</evidence>
<dbReference type="GO" id="GO:0046872">
    <property type="term" value="F:metal ion binding"/>
    <property type="evidence" value="ECO:0007669"/>
    <property type="project" value="UniProtKB-KW"/>
</dbReference>
<comment type="caution">
    <text evidence="8">The sequence shown here is derived from an EMBL/GenBank/DDBJ whole genome shotgun (WGS) entry which is preliminary data.</text>
</comment>
<gene>
    <name evidence="8" type="ORF">DC094_02805</name>
</gene>
<dbReference type="GO" id="GO:0020037">
    <property type="term" value="F:heme binding"/>
    <property type="evidence" value="ECO:0007669"/>
    <property type="project" value="InterPro"/>
</dbReference>
<keyword evidence="3 6" id="KW-0561">Oxygen transport</keyword>
<dbReference type="OrthoDB" id="9801223at2"/>
<keyword evidence="5" id="KW-0408">Iron</keyword>
<accession>A0A2V1GZV5</accession>
<evidence type="ECO:0000313" key="9">
    <source>
        <dbReference type="Proteomes" id="UP000244906"/>
    </source>
</evidence>
<evidence type="ECO:0000313" key="8">
    <source>
        <dbReference type="EMBL" id="PVZ71969.1"/>
    </source>
</evidence>
<dbReference type="PROSITE" id="PS01033">
    <property type="entry name" value="GLOBIN"/>
    <property type="match status" value="1"/>
</dbReference>